<evidence type="ECO:0000313" key="2">
    <source>
        <dbReference type="EMBL" id="RVV96900.1"/>
    </source>
</evidence>
<evidence type="ECO:0000313" key="3">
    <source>
        <dbReference type="Proteomes" id="UP000285908"/>
    </source>
</evidence>
<dbReference type="SUPFAM" id="SSF56112">
    <property type="entry name" value="Protein kinase-like (PK-like)"/>
    <property type="match status" value="1"/>
</dbReference>
<name>A0A438ADW9_9RHOB</name>
<dbReference type="InterPro" id="IPR002575">
    <property type="entry name" value="Aminoglycoside_PTrfase"/>
</dbReference>
<dbReference type="OrthoDB" id="7326703at2"/>
<sequence>MDAAPPGLPPTRLWGVKGRLEPCIGGHRNRVLRSTGPGERVIFKSTRRGAGALAWLGAVHDRAEAAGFAVPRLIPARTGRLIESGWTCEPELPGRQLTPTEVEAVLPGIARFHDLCHDIMQRPGFASARALCACDRGGDVDLTLLPENLRRACRAAWRALPPDPLTVVHGDLSHGNLLWCPDGRIGLIDWDEARVDAPVFDRAALGAAGAAARRAAMAWEIACSWVIEPAHARRLAARFSATPGS</sequence>
<dbReference type="Proteomes" id="UP000285908">
    <property type="component" value="Unassembled WGS sequence"/>
</dbReference>
<organism evidence="2 3">
    <name type="scientific">Mesobaculum littorinae</name>
    <dbReference type="NCBI Taxonomy" id="2486419"/>
    <lineage>
        <taxon>Bacteria</taxon>
        <taxon>Pseudomonadati</taxon>
        <taxon>Pseudomonadota</taxon>
        <taxon>Alphaproteobacteria</taxon>
        <taxon>Rhodobacterales</taxon>
        <taxon>Roseobacteraceae</taxon>
        <taxon>Mesobaculum</taxon>
    </lineage>
</organism>
<gene>
    <name evidence="2" type="ORF">EKE94_16280</name>
</gene>
<feature type="domain" description="Aminoglycoside phosphotransferase" evidence="1">
    <location>
        <begin position="21"/>
        <end position="209"/>
    </location>
</feature>
<accession>A0A438ADW9</accession>
<proteinExistence type="predicted"/>
<dbReference type="Gene3D" id="3.90.1200.10">
    <property type="match status" value="1"/>
</dbReference>
<dbReference type="RefSeq" id="WP_127907694.1">
    <property type="nucleotide sequence ID" value="NZ_RQXX01000007.1"/>
</dbReference>
<comment type="caution">
    <text evidence="2">The sequence shown here is derived from an EMBL/GenBank/DDBJ whole genome shotgun (WGS) entry which is preliminary data.</text>
</comment>
<dbReference type="InterPro" id="IPR011009">
    <property type="entry name" value="Kinase-like_dom_sf"/>
</dbReference>
<dbReference type="EMBL" id="RQXX01000007">
    <property type="protein sequence ID" value="RVV96900.1"/>
    <property type="molecule type" value="Genomic_DNA"/>
</dbReference>
<dbReference type="Pfam" id="PF01636">
    <property type="entry name" value="APH"/>
    <property type="match status" value="1"/>
</dbReference>
<reference evidence="2 3" key="1">
    <citation type="submission" date="2018-11" db="EMBL/GenBank/DDBJ databases">
        <title>Mesobaculum littorinae gen. nov., sp. nov., isolated from Littorina scabra that represents a novel genus of the order Rhodobacteraceae.</title>
        <authorList>
            <person name="Li F."/>
        </authorList>
    </citation>
    <scope>NUCLEOTIDE SEQUENCE [LARGE SCALE GENOMIC DNA]</scope>
    <source>
        <strain evidence="2 3">M0103</strain>
    </source>
</reference>
<keyword evidence="3" id="KW-1185">Reference proteome</keyword>
<evidence type="ECO:0000259" key="1">
    <source>
        <dbReference type="Pfam" id="PF01636"/>
    </source>
</evidence>
<protein>
    <recommendedName>
        <fullName evidence="1">Aminoglycoside phosphotransferase domain-containing protein</fullName>
    </recommendedName>
</protein>
<dbReference type="AlphaFoldDB" id="A0A438ADW9"/>